<feature type="signal peptide" evidence="5">
    <location>
        <begin position="1"/>
        <end position="26"/>
    </location>
</feature>
<dbReference type="InterPro" id="IPR000917">
    <property type="entry name" value="Sulfatase_N"/>
</dbReference>
<name>A0A1H8W2L1_9BRAD</name>
<evidence type="ECO:0000259" key="6">
    <source>
        <dbReference type="Pfam" id="PF00884"/>
    </source>
</evidence>
<dbReference type="EMBL" id="FODT01000010">
    <property type="protein sequence ID" value="SEP21824.1"/>
    <property type="molecule type" value="Genomic_DNA"/>
</dbReference>
<dbReference type="PROSITE" id="PS00523">
    <property type="entry name" value="SULFATASE_1"/>
    <property type="match status" value="1"/>
</dbReference>
<dbReference type="SUPFAM" id="SSF53649">
    <property type="entry name" value="Alkaline phosphatase-like"/>
    <property type="match status" value="1"/>
</dbReference>
<evidence type="ECO:0000256" key="3">
    <source>
        <dbReference type="ARBA" id="ARBA00022801"/>
    </source>
</evidence>
<keyword evidence="4" id="KW-0106">Calcium</keyword>
<dbReference type="OrthoDB" id="9803751at2"/>
<dbReference type="InterPro" id="IPR024607">
    <property type="entry name" value="Sulfatase_CS"/>
</dbReference>
<dbReference type="PANTHER" id="PTHR42693">
    <property type="entry name" value="ARYLSULFATASE FAMILY MEMBER"/>
    <property type="match status" value="1"/>
</dbReference>
<dbReference type="Proteomes" id="UP000199615">
    <property type="component" value="Unassembled WGS sequence"/>
</dbReference>
<evidence type="ECO:0000256" key="5">
    <source>
        <dbReference type="SAM" id="SignalP"/>
    </source>
</evidence>
<reference evidence="8" key="1">
    <citation type="submission" date="2016-10" db="EMBL/GenBank/DDBJ databases">
        <authorList>
            <person name="Varghese N."/>
            <person name="Submissions S."/>
        </authorList>
    </citation>
    <scope>NUCLEOTIDE SEQUENCE [LARGE SCALE GENOMIC DNA]</scope>
    <source>
        <strain evidence="8">DSM 123</strain>
    </source>
</reference>
<dbReference type="Gene3D" id="3.30.1120.10">
    <property type="match status" value="1"/>
</dbReference>
<keyword evidence="5" id="KW-0732">Signal</keyword>
<gene>
    <name evidence="7" type="ORF">SAMN05444123_110148</name>
</gene>
<evidence type="ECO:0000256" key="4">
    <source>
        <dbReference type="ARBA" id="ARBA00022837"/>
    </source>
</evidence>
<dbReference type="Pfam" id="PF00884">
    <property type="entry name" value="Sulfatase"/>
    <property type="match status" value="1"/>
</dbReference>
<evidence type="ECO:0000313" key="7">
    <source>
        <dbReference type="EMBL" id="SEP21824.1"/>
    </source>
</evidence>
<dbReference type="Gene3D" id="3.40.720.10">
    <property type="entry name" value="Alkaline Phosphatase, subunit A"/>
    <property type="match status" value="1"/>
</dbReference>
<dbReference type="InterPro" id="IPR050738">
    <property type="entry name" value="Sulfatase"/>
</dbReference>
<dbReference type="GO" id="GO:0016787">
    <property type="term" value="F:hydrolase activity"/>
    <property type="evidence" value="ECO:0007669"/>
    <property type="project" value="UniProtKB-KW"/>
</dbReference>
<evidence type="ECO:0000313" key="8">
    <source>
        <dbReference type="Proteomes" id="UP000199615"/>
    </source>
</evidence>
<dbReference type="RefSeq" id="WP_092685749.1">
    <property type="nucleotide sequence ID" value="NZ_FODT01000010.1"/>
</dbReference>
<organism evidence="7 8">
    <name type="scientific">Rhodopseudomonas pseudopalustris</name>
    <dbReference type="NCBI Taxonomy" id="1513892"/>
    <lineage>
        <taxon>Bacteria</taxon>
        <taxon>Pseudomonadati</taxon>
        <taxon>Pseudomonadota</taxon>
        <taxon>Alphaproteobacteria</taxon>
        <taxon>Hyphomicrobiales</taxon>
        <taxon>Nitrobacteraceae</taxon>
        <taxon>Rhodopseudomonas</taxon>
    </lineage>
</organism>
<protein>
    <submittedName>
        <fullName evidence="7">Arylsulfatase</fullName>
    </submittedName>
</protein>
<keyword evidence="2" id="KW-0479">Metal-binding</keyword>
<sequence length="795" mass="87715">MRQRRKTTCSLVASVALLALMGPALAQRITTAAAADGSVLPFPGSPSASIAAPRLQDSKHVRRVEPSHLRKDAPNVLIILLDDVGFGQAATFGGEVNTPTLSKLAEQGVSYNAFHTTAICSPTRAALLTGRNHQRVGNGTIAERAVDWDGYTGVIPKSSATMAEVMRHYGYKTAAIGKWHNTPADQTTSMGPFDRWPTGHGFDYFYGFLAGETSQWEPRLVENTNQIEPPHSETYHFSEDLAQRGIDWLRRHQAFAPDKPFLLYWAPGAGHGPHQIFKEWADKYKGKFDNGWDAYRDRVFARQKQLGWIPADTQLTPRTASMPSWDSIPEAQRPFQRRLMEIFAGFVEHVDVQAGRVVDELERLGIRDNTIIIYIFGDNGASAEGQNGTISELLAQNGIPNTVEQQLAALDRLGGLEALGGPKTDSMYHAGWAWAGNTPFQHTKLVASHFGGTRNPMVISWPKGIKPDKTPRPQFHHVNDIAPTIYELVGIKPPKIVDGVAQDPIDGVSLAYTFNDPKASPRKTSQYFDNNGSRAMYQDGWIAATFGPLVPWLPGAPGLAGWDSAKDKWELYRIDKDFSEANDLAAREPQRLAKLQKAFDQQAKANKVYPLGAGIWLRLHPEDRIKTPYTRWRFDATTTRMPEFTAPGIGHDNNTVIIDAEIGDNASGVLYALGGAGGGVTLYMDQGDLVYEYNMMIIERYIARSATKITPGKHRIEVTTRLESAKPLSGADVVVKVDGQEVGRTTVKRTVPAAFSASETFDVGVDLGSTVSTDYFDRRPFRFDGKIEKVEVNLQ</sequence>
<comment type="similarity">
    <text evidence="1">Belongs to the sulfatase family.</text>
</comment>
<dbReference type="InterPro" id="IPR017850">
    <property type="entry name" value="Alkaline_phosphatase_core_sf"/>
</dbReference>
<proteinExistence type="inferred from homology"/>
<dbReference type="PANTHER" id="PTHR42693:SF43">
    <property type="entry name" value="BLL2667 PROTEIN"/>
    <property type="match status" value="1"/>
</dbReference>
<dbReference type="GO" id="GO:0046872">
    <property type="term" value="F:metal ion binding"/>
    <property type="evidence" value="ECO:0007669"/>
    <property type="project" value="UniProtKB-KW"/>
</dbReference>
<keyword evidence="8" id="KW-1185">Reference proteome</keyword>
<accession>A0A1H8W2L1</accession>
<keyword evidence="3" id="KW-0378">Hydrolase</keyword>
<evidence type="ECO:0000256" key="1">
    <source>
        <dbReference type="ARBA" id="ARBA00008779"/>
    </source>
</evidence>
<dbReference type="PROSITE" id="PS00149">
    <property type="entry name" value="SULFATASE_2"/>
    <property type="match status" value="1"/>
</dbReference>
<dbReference type="CDD" id="cd16025">
    <property type="entry name" value="PAS_like"/>
    <property type="match status" value="1"/>
</dbReference>
<feature type="domain" description="Sulfatase N-terminal" evidence="6">
    <location>
        <begin position="74"/>
        <end position="491"/>
    </location>
</feature>
<evidence type="ECO:0000256" key="2">
    <source>
        <dbReference type="ARBA" id="ARBA00022723"/>
    </source>
</evidence>
<feature type="chain" id="PRO_5011709213" evidence="5">
    <location>
        <begin position="27"/>
        <end position="795"/>
    </location>
</feature>
<dbReference type="AlphaFoldDB" id="A0A1H8W2L1"/>